<keyword evidence="4" id="KW-0408">Iron</keyword>
<feature type="transmembrane region" description="Helical" evidence="9">
    <location>
        <begin position="122"/>
        <end position="142"/>
    </location>
</feature>
<dbReference type="GO" id="GO:0006826">
    <property type="term" value="P:iron ion transport"/>
    <property type="evidence" value="ECO:0007669"/>
    <property type="project" value="UniProtKB-KW"/>
</dbReference>
<feature type="transmembrane region" description="Helical" evidence="9">
    <location>
        <begin position="89"/>
        <end position="110"/>
    </location>
</feature>
<reference evidence="12" key="2">
    <citation type="submission" date="2019-10" db="EMBL/GenBank/DDBJ databases">
        <authorList>
            <consortium name="NCBI Pathogen Detection Project"/>
        </authorList>
    </citation>
    <scope>NUCLEOTIDE SEQUENCE</scope>
    <source>
        <strain evidence="12">AZ00058701</strain>
    </source>
</reference>
<dbReference type="Gene3D" id="1.20.1510.10">
    <property type="entry name" value="Cation efflux protein transmembrane domain"/>
    <property type="match status" value="1"/>
</dbReference>
<comment type="similarity">
    <text evidence="2">Belongs to the cation diffusion facilitator (CDF) transporter (TC 2.A.4) family. FieF subfamily.</text>
</comment>
<reference evidence="12" key="1">
    <citation type="journal article" date="2018" name="Genome Biol.">
        <title>SKESA: strategic k-mer extension for scrupulous assemblies.</title>
        <authorList>
            <person name="Souvorov A."/>
            <person name="Agarwala R."/>
            <person name="Lipman D.J."/>
        </authorList>
    </citation>
    <scope>NUCLEOTIDE SEQUENCE</scope>
    <source>
        <strain evidence="12">AZ00058701</strain>
    </source>
</reference>
<protein>
    <submittedName>
        <fullName evidence="12">Cation transporter</fullName>
    </submittedName>
</protein>
<dbReference type="Proteomes" id="UP000866496">
    <property type="component" value="Unassembled WGS sequence"/>
</dbReference>
<gene>
    <name evidence="12" type="ORF">JBJ86_09680</name>
</gene>
<dbReference type="FunFam" id="1.20.1510.10:FF:000006">
    <property type="entry name" value="Divalent cation efflux transporter"/>
    <property type="match status" value="1"/>
</dbReference>
<keyword evidence="6" id="KW-0864">Zinc transport</keyword>
<dbReference type="Pfam" id="PF01545">
    <property type="entry name" value="Cation_efflux"/>
    <property type="match status" value="1"/>
</dbReference>
<keyword evidence="6" id="KW-0406">Ion transport</keyword>
<name>A0AAN5PHP8_LEGPN</name>
<dbReference type="GO" id="GO:0006829">
    <property type="term" value="P:zinc ion transport"/>
    <property type="evidence" value="ECO:0007669"/>
    <property type="project" value="UniProtKB-KW"/>
</dbReference>
<comment type="subcellular location">
    <subcellularLocation>
        <location evidence="1">Membrane</location>
        <topology evidence="1">Multi-pass membrane protein</topology>
    </subcellularLocation>
</comment>
<evidence type="ECO:0000256" key="5">
    <source>
        <dbReference type="ARBA" id="ARBA00022692"/>
    </source>
</evidence>
<keyword evidence="8 9" id="KW-0472">Membrane</keyword>
<evidence type="ECO:0000256" key="6">
    <source>
        <dbReference type="ARBA" id="ARBA00022906"/>
    </source>
</evidence>
<evidence type="ECO:0000313" key="12">
    <source>
        <dbReference type="EMBL" id="HAU1880512.1"/>
    </source>
</evidence>
<dbReference type="InterPro" id="IPR027470">
    <property type="entry name" value="Cation_efflux_CTD"/>
</dbReference>
<dbReference type="InterPro" id="IPR027469">
    <property type="entry name" value="Cation_efflux_TMD_sf"/>
</dbReference>
<dbReference type="PANTHER" id="PTHR43840">
    <property type="entry name" value="MITOCHONDRIAL METAL TRANSPORTER 1-RELATED"/>
    <property type="match status" value="1"/>
</dbReference>
<feature type="transmembrane region" description="Helical" evidence="9">
    <location>
        <begin position="20"/>
        <end position="42"/>
    </location>
</feature>
<keyword evidence="3" id="KW-0813">Transport</keyword>
<dbReference type="InterPro" id="IPR058533">
    <property type="entry name" value="Cation_efflux_TM"/>
</dbReference>
<dbReference type="Pfam" id="PF16916">
    <property type="entry name" value="ZT_dimer"/>
    <property type="match status" value="1"/>
</dbReference>
<dbReference type="InterPro" id="IPR036837">
    <property type="entry name" value="Cation_efflux_CTD_sf"/>
</dbReference>
<dbReference type="NCBIfam" id="TIGR01297">
    <property type="entry name" value="CDF"/>
    <property type="match status" value="1"/>
</dbReference>
<dbReference type="InterPro" id="IPR002524">
    <property type="entry name" value="Cation_efflux"/>
</dbReference>
<organism evidence="12 13">
    <name type="scientific">Legionella pneumophila</name>
    <dbReference type="NCBI Taxonomy" id="446"/>
    <lineage>
        <taxon>Bacteria</taxon>
        <taxon>Pseudomonadati</taxon>
        <taxon>Pseudomonadota</taxon>
        <taxon>Gammaproteobacteria</taxon>
        <taxon>Legionellales</taxon>
        <taxon>Legionellaceae</taxon>
        <taxon>Legionella</taxon>
    </lineage>
</organism>
<evidence type="ECO:0000259" key="10">
    <source>
        <dbReference type="Pfam" id="PF01545"/>
    </source>
</evidence>
<dbReference type="InterPro" id="IPR050291">
    <property type="entry name" value="CDF_Transporter"/>
</dbReference>
<dbReference type="AlphaFoldDB" id="A0AAN5PHP8"/>
<evidence type="ECO:0000256" key="4">
    <source>
        <dbReference type="ARBA" id="ARBA00022496"/>
    </source>
</evidence>
<feature type="domain" description="Cation efflux protein transmembrane" evidence="10">
    <location>
        <begin position="22"/>
        <end position="214"/>
    </location>
</feature>
<evidence type="ECO:0000259" key="11">
    <source>
        <dbReference type="Pfam" id="PF16916"/>
    </source>
</evidence>
<dbReference type="Gene3D" id="3.30.70.1350">
    <property type="entry name" value="Cation efflux protein, cytoplasmic domain"/>
    <property type="match status" value="1"/>
</dbReference>
<dbReference type="GO" id="GO:0016020">
    <property type="term" value="C:membrane"/>
    <property type="evidence" value="ECO:0007669"/>
    <property type="project" value="UniProtKB-SubCell"/>
</dbReference>
<evidence type="ECO:0000256" key="1">
    <source>
        <dbReference type="ARBA" id="ARBA00004141"/>
    </source>
</evidence>
<keyword evidence="4" id="KW-0410">Iron transport</keyword>
<dbReference type="SUPFAM" id="SSF161111">
    <property type="entry name" value="Cation efflux protein transmembrane domain-like"/>
    <property type="match status" value="1"/>
</dbReference>
<keyword evidence="6" id="KW-0862">Zinc</keyword>
<comment type="caution">
    <text evidence="12">The sequence shown here is derived from an EMBL/GenBank/DDBJ whole genome shotgun (WGS) entry which is preliminary data.</text>
</comment>
<feature type="transmembrane region" description="Helical" evidence="9">
    <location>
        <begin position="170"/>
        <end position="199"/>
    </location>
</feature>
<keyword evidence="5 9" id="KW-0812">Transmembrane</keyword>
<feature type="domain" description="Cation efflux protein cytoplasmic" evidence="11">
    <location>
        <begin position="219"/>
        <end position="296"/>
    </location>
</feature>
<dbReference type="EMBL" id="DACWHX010000011">
    <property type="protein sequence ID" value="HAU1880512.1"/>
    <property type="molecule type" value="Genomic_DNA"/>
</dbReference>
<dbReference type="GO" id="GO:0008324">
    <property type="term" value="F:monoatomic cation transmembrane transporter activity"/>
    <property type="evidence" value="ECO:0007669"/>
    <property type="project" value="InterPro"/>
</dbReference>
<proteinExistence type="inferred from homology"/>
<evidence type="ECO:0000256" key="3">
    <source>
        <dbReference type="ARBA" id="ARBA00022448"/>
    </source>
</evidence>
<evidence type="ECO:0000313" key="13">
    <source>
        <dbReference type="Proteomes" id="UP000866496"/>
    </source>
</evidence>
<evidence type="ECO:0000256" key="2">
    <source>
        <dbReference type="ARBA" id="ARBA00010212"/>
    </source>
</evidence>
<keyword evidence="7 9" id="KW-1133">Transmembrane helix</keyword>
<dbReference type="PANTHER" id="PTHR43840:SF15">
    <property type="entry name" value="MITOCHONDRIAL METAL TRANSPORTER 1-RELATED"/>
    <property type="match status" value="1"/>
</dbReference>
<sequence length="387" mass="43441">MIEKGTTMYPHDRYWQAKKVTLIGAFINALLGVVKMIGGFLYHSHALIADGVHSISDLITDVTVVFASKYGSVSADDSHPYGHQRIETAATLLLSLLLILAGCGIAWDALDELLKSDHTMPNWLSIPIVCFSIIANEALFHYTRHVGKKISSQLITANAWHHRSDAASSIVVLIGLIGSLAGLVYLDAIAAVIVSLMIIKMGWSYGWNSVKELVDTAVDAELFSQIERVIQSIDGVKRIHQLRSRFMGSDVLIDVHILVSPKISVSEGHYIAQHVHHTLVKEIDCVKDVIVHVDPEDDEISCPSLHLPNRAILQEKFFNDIRHDFPQILFWNIHYLNGKMSLDIFCSNDFNQWKKLHNRVISTLKSQIDIKEVRLFGLHEEMHHPSN</sequence>
<evidence type="ECO:0000256" key="8">
    <source>
        <dbReference type="ARBA" id="ARBA00023136"/>
    </source>
</evidence>
<dbReference type="SUPFAM" id="SSF160240">
    <property type="entry name" value="Cation efflux protein cytoplasmic domain-like"/>
    <property type="match status" value="1"/>
</dbReference>
<evidence type="ECO:0000256" key="7">
    <source>
        <dbReference type="ARBA" id="ARBA00022989"/>
    </source>
</evidence>
<accession>A0AAN5PHP8</accession>
<evidence type="ECO:0000256" key="9">
    <source>
        <dbReference type="SAM" id="Phobius"/>
    </source>
</evidence>